<proteinExistence type="predicted"/>
<reference evidence="3 4" key="1">
    <citation type="submission" date="2016-08" db="EMBL/GenBank/DDBJ databases">
        <authorList>
            <consortium name="Lentinula edodes genome sequencing consortium"/>
            <person name="Sakamoto Y."/>
            <person name="Nakade K."/>
            <person name="Sato S."/>
            <person name="Yoshida Y."/>
            <person name="Miyazaki K."/>
            <person name="Natsume S."/>
            <person name="Konno N."/>
        </authorList>
    </citation>
    <scope>NUCLEOTIDE SEQUENCE [LARGE SCALE GENOMIC DNA]</scope>
    <source>
        <strain evidence="3 4">NBRC 111202</strain>
    </source>
</reference>
<feature type="compositionally biased region" description="Polar residues" evidence="1">
    <location>
        <begin position="16"/>
        <end position="33"/>
    </location>
</feature>
<dbReference type="EMBL" id="BDGU01000528">
    <property type="protein sequence ID" value="GAW07896.1"/>
    <property type="molecule type" value="Genomic_DNA"/>
</dbReference>
<organism evidence="3 4">
    <name type="scientific">Lentinula edodes</name>
    <name type="common">Shiitake mushroom</name>
    <name type="synonym">Lentinus edodes</name>
    <dbReference type="NCBI Taxonomy" id="5353"/>
    <lineage>
        <taxon>Eukaryota</taxon>
        <taxon>Fungi</taxon>
        <taxon>Dikarya</taxon>
        <taxon>Basidiomycota</taxon>
        <taxon>Agaricomycotina</taxon>
        <taxon>Agaricomycetes</taxon>
        <taxon>Agaricomycetidae</taxon>
        <taxon>Agaricales</taxon>
        <taxon>Marasmiineae</taxon>
        <taxon>Omphalotaceae</taxon>
        <taxon>Lentinula</taxon>
    </lineage>
</organism>
<feature type="transmembrane region" description="Helical" evidence="2">
    <location>
        <begin position="42"/>
        <end position="66"/>
    </location>
</feature>
<sequence length="77" mass="8128">MSENSSLSLDKGATAKRSNTILRLRGGSSTTTQPPRPINIDYAMLLVNTLGLAAAAAQLGVSIYTLRAMLRQAGRPV</sequence>
<dbReference type="AlphaFoldDB" id="A0A1Q3EL38"/>
<keyword evidence="4" id="KW-1185">Reference proteome</keyword>
<accession>A0A1Q3EL38</accession>
<evidence type="ECO:0000313" key="3">
    <source>
        <dbReference type="EMBL" id="GAW07896.1"/>
    </source>
</evidence>
<dbReference type="Proteomes" id="UP000188533">
    <property type="component" value="Unassembled WGS sequence"/>
</dbReference>
<reference evidence="3 4" key="2">
    <citation type="submission" date="2017-02" db="EMBL/GenBank/DDBJ databases">
        <title>A genome survey and senescence transcriptome analysis in Lentinula edodes.</title>
        <authorList>
            <person name="Sakamoto Y."/>
            <person name="Nakade K."/>
            <person name="Sato S."/>
            <person name="Yoshida Y."/>
            <person name="Miyazaki K."/>
            <person name="Natsume S."/>
            <person name="Konno N."/>
        </authorList>
    </citation>
    <scope>NUCLEOTIDE SEQUENCE [LARGE SCALE GENOMIC DNA]</scope>
    <source>
        <strain evidence="3 4">NBRC 111202</strain>
    </source>
</reference>
<evidence type="ECO:0000313" key="4">
    <source>
        <dbReference type="Proteomes" id="UP000188533"/>
    </source>
</evidence>
<keyword evidence="2" id="KW-1133">Transmembrane helix</keyword>
<evidence type="ECO:0000256" key="2">
    <source>
        <dbReference type="SAM" id="Phobius"/>
    </source>
</evidence>
<gene>
    <name evidence="3" type="ORF">LENED_009921</name>
</gene>
<evidence type="ECO:0000256" key="1">
    <source>
        <dbReference type="SAM" id="MobiDB-lite"/>
    </source>
</evidence>
<name>A0A1Q3EL38_LENED</name>
<keyword evidence="2" id="KW-0472">Membrane</keyword>
<comment type="caution">
    <text evidence="3">The sequence shown here is derived from an EMBL/GenBank/DDBJ whole genome shotgun (WGS) entry which is preliminary data.</text>
</comment>
<feature type="region of interest" description="Disordered" evidence="1">
    <location>
        <begin position="1"/>
        <end position="36"/>
    </location>
</feature>
<protein>
    <submittedName>
        <fullName evidence="3">Uncharacterized protein</fullName>
    </submittedName>
</protein>
<keyword evidence="2" id="KW-0812">Transmembrane</keyword>